<protein>
    <submittedName>
        <fullName evidence="2">Uncharacterized protein</fullName>
    </submittedName>
</protein>
<organism evidence="2 3">
    <name type="scientific">Channa striata</name>
    <name type="common">Snakehead murrel</name>
    <name type="synonym">Ophicephalus striatus</name>
    <dbReference type="NCBI Taxonomy" id="64152"/>
    <lineage>
        <taxon>Eukaryota</taxon>
        <taxon>Metazoa</taxon>
        <taxon>Chordata</taxon>
        <taxon>Craniata</taxon>
        <taxon>Vertebrata</taxon>
        <taxon>Euteleostomi</taxon>
        <taxon>Actinopterygii</taxon>
        <taxon>Neopterygii</taxon>
        <taxon>Teleostei</taxon>
        <taxon>Neoteleostei</taxon>
        <taxon>Acanthomorphata</taxon>
        <taxon>Anabantaria</taxon>
        <taxon>Anabantiformes</taxon>
        <taxon>Channoidei</taxon>
        <taxon>Channidae</taxon>
        <taxon>Channa</taxon>
    </lineage>
</organism>
<feature type="compositionally biased region" description="Polar residues" evidence="1">
    <location>
        <begin position="64"/>
        <end position="84"/>
    </location>
</feature>
<proteinExistence type="predicted"/>
<evidence type="ECO:0000313" key="2">
    <source>
        <dbReference type="EMBL" id="KAK2830523.1"/>
    </source>
</evidence>
<comment type="caution">
    <text evidence="2">The sequence shown here is derived from an EMBL/GenBank/DDBJ whole genome shotgun (WGS) entry which is preliminary data.</text>
</comment>
<gene>
    <name evidence="2" type="ORF">Q5P01_018454</name>
</gene>
<feature type="region of interest" description="Disordered" evidence="1">
    <location>
        <begin position="62"/>
        <end position="113"/>
    </location>
</feature>
<sequence length="113" mass="12204">MPVKKRKLSWSDPEHAGKVPIKCTHQQHGKHGSCQTSMSLDAVSTCLPGSPKRRKIPKEETLEATGNSCTAGHGFTDSTGTLSRLYSEGDNENRKQPQISLPSPCDSPATQDS</sequence>
<reference evidence="2" key="1">
    <citation type="submission" date="2023-07" db="EMBL/GenBank/DDBJ databases">
        <title>Chromosome-level Genome Assembly of Striped Snakehead (Channa striata).</title>
        <authorList>
            <person name="Liu H."/>
        </authorList>
    </citation>
    <scope>NUCLEOTIDE SEQUENCE</scope>
    <source>
        <strain evidence="2">Gz</strain>
        <tissue evidence="2">Muscle</tissue>
    </source>
</reference>
<dbReference type="AlphaFoldDB" id="A0AA88M6S1"/>
<accession>A0AA88M6S1</accession>
<keyword evidence="3" id="KW-1185">Reference proteome</keyword>
<dbReference type="Proteomes" id="UP001187415">
    <property type="component" value="Unassembled WGS sequence"/>
</dbReference>
<evidence type="ECO:0000256" key="1">
    <source>
        <dbReference type="SAM" id="MobiDB-lite"/>
    </source>
</evidence>
<evidence type="ECO:0000313" key="3">
    <source>
        <dbReference type="Proteomes" id="UP001187415"/>
    </source>
</evidence>
<name>A0AA88M6S1_CHASR</name>
<dbReference type="EMBL" id="JAUPFM010000014">
    <property type="protein sequence ID" value="KAK2830523.1"/>
    <property type="molecule type" value="Genomic_DNA"/>
</dbReference>